<dbReference type="STRING" id="762845.BCR26_00625"/>
<dbReference type="PANTHER" id="PTHR30185">
    <property type="entry name" value="CRYPTIC BETA-GLUCOSIDE BGL OPERON ANTITERMINATOR"/>
    <property type="match status" value="1"/>
</dbReference>
<dbReference type="InterPro" id="IPR007737">
    <property type="entry name" value="Mga_HTH"/>
</dbReference>
<accession>A0A1E5L270</accession>
<name>A0A1E5L270_9ENTE</name>
<dbReference type="InterPro" id="IPR050661">
    <property type="entry name" value="BglG_antiterminators"/>
</dbReference>
<proteinExistence type="predicted"/>
<dbReference type="Gene3D" id="1.10.10.10">
    <property type="entry name" value="Winged helix-like DNA-binding domain superfamily/Winged helix DNA-binding domain"/>
    <property type="match status" value="1"/>
</dbReference>
<keyword evidence="2" id="KW-0804">Transcription</keyword>
<dbReference type="EMBL" id="MIEK01000001">
    <property type="protein sequence ID" value="OEH84009.1"/>
    <property type="molecule type" value="Genomic_DNA"/>
</dbReference>
<reference evidence="4 5" key="1">
    <citation type="submission" date="2016-09" db="EMBL/GenBank/DDBJ databases">
        <authorList>
            <person name="Capua I."/>
            <person name="De Benedictis P."/>
            <person name="Joannis T."/>
            <person name="Lombin L.H."/>
            <person name="Cattoli G."/>
        </authorList>
    </citation>
    <scope>NUCLEOTIDE SEQUENCE [LARGE SCALE GENOMIC DNA]</scope>
    <source>
        <strain evidence="4 5">LMG 25899</strain>
    </source>
</reference>
<dbReference type="AlphaFoldDB" id="A0A1E5L270"/>
<gene>
    <name evidence="4" type="ORF">BCR26_00625</name>
</gene>
<comment type="caution">
    <text evidence="4">The sequence shown here is derived from an EMBL/GenBank/DDBJ whole genome shotgun (WGS) entry which is preliminary data.</text>
</comment>
<sequence length="510" mass="60541">MDIFFDSYQLRKTRVLHTISSENRSFTIAEIAEKIHTSAVTVDKNIESLIHDLEEIDSKSHIIRLNTPQRAVYFEKHSSFSTKMLKKYYMKSSLAMKLLLDIFNTQFTDIRTFSSKNFLSTTIVYRKVNALEEYLQQFQLEWDFSANFELSGTEMNIRYFYLTLFWKCYDYYEWSFSVSKEETEQFIQLIEKIQGHSLDLVMKEYYAVWFGVLAQRITQGHFLKEEIANIKILKKVDLLLYDDILEFLSKFAPTETDVEGLQNEVAFIYLIAYAFEYRPNFQERMGAKRFQLIDAFLGGKITDSTVYFIDQLEKWTSVELSIKEYDSLYLNLINIHLQSYFFPETKEVGQSNFSHLNESVDLFFDTFFENLLKELKKNQQLYDIYKNEKKLKQQYKLIFSDLLKIDQHLPEIHLTIFSKMGKNHLNYYKKILASVWSEPICISGEKEPKTDLIISDDFYETAEFYQDCSTVIWNEEPTPRDLNEIKQVLTDILIEKARAVFYLPKEDEAN</sequence>
<evidence type="ECO:0000259" key="3">
    <source>
        <dbReference type="Pfam" id="PF05043"/>
    </source>
</evidence>
<evidence type="ECO:0000256" key="1">
    <source>
        <dbReference type="ARBA" id="ARBA00023015"/>
    </source>
</evidence>
<evidence type="ECO:0000313" key="4">
    <source>
        <dbReference type="EMBL" id="OEH84009.1"/>
    </source>
</evidence>
<evidence type="ECO:0000256" key="2">
    <source>
        <dbReference type="ARBA" id="ARBA00023163"/>
    </source>
</evidence>
<dbReference type="InterPro" id="IPR036388">
    <property type="entry name" value="WH-like_DNA-bd_sf"/>
</dbReference>
<dbReference type="Proteomes" id="UP000095256">
    <property type="component" value="Unassembled WGS sequence"/>
</dbReference>
<organism evidence="4 5">
    <name type="scientific">Enterococcus rivorum</name>
    <dbReference type="NCBI Taxonomy" id="762845"/>
    <lineage>
        <taxon>Bacteria</taxon>
        <taxon>Bacillati</taxon>
        <taxon>Bacillota</taxon>
        <taxon>Bacilli</taxon>
        <taxon>Lactobacillales</taxon>
        <taxon>Enterococcaceae</taxon>
        <taxon>Enterococcus</taxon>
    </lineage>
</organism>
<keyword evidence="5" id="KW-1185">Reference proteome</keyword>
<dbReference type="PANTHER" id="PTHR30185:SF18">
    <property type="entry name" value="TRANSCRIPTIONAL REGULATOR MTLR"/>
    <property type="match status" value="1"/>
</dbReference>
<keyword evidence="1" id="KW-0805">Transcription regulation</keyword>
<evidence type="ECO:0000313" key="5">
    <source>
        <dbReference type="Proteomes" id="UP000095256"/>
    </source>
</evidence>
<feature type="domain" description="Mga helix-turn-helix" evidence="3">
    <location>
        <begin position="80"/>
        <end position="165"/>
    </location>
</feature>
<dbReference type="RefSeq" id="WP_069697020.1">
    <property type="nucleotide sequence ID" value="NZ_JAGGMA010000003.1"/>
</dbReference>
<dbReference type="Pfam" id="PF05043">
    <property type="entry name" value="Mga"/>
    <property type="match status" value="1"/>
</dbReference>
<protein>
    <recommendedName>
        <fullName evidence="3">Mga helix-turn-helix domain-containing protein</fullName>
    </recommendedName>
</protein>